<dbReference type="InterPro" id="IPR045584">
    <property type="entry name" value="Pilin-like"/>
</dbReference>
<feature type="transmembrane region" description="Helical" evidence="1">
    <location>
        <begin position="20"/>
        <end position="40"/>
    </location>
</feature>
<dbReference type="Proteomes" id="UP000607397">
    <property type="component" value="Unassembled WGS sequence"/>
</dbReference>
<sequence>MPPLPTTHNPKGFTQIETAIIVVIIGILAAISIPSFLNWLNLKRVDDALARAEGAFKETQREAIKRSQTCSLNIPDGTNPVIRGTCLVTGARTFEGIEFRYSPTTPSWVVIYDFKGRNPVNSAGTLVLSLPNDGTSYQRCLVISSGIGLMRSGHYSGAPGTTIAGSCQSR</sequence>
<proteinExistence type="predicted"/>
<keyword evidence="1" id="KW-1133">Transmembrane helix</keyword>
<evidence type="ECO:0000313" key="2">
    <source>
        <dbReference type="EMBL" id="NCJ06872.1"/>
    </source>
</evidence>
<protein>
    <submittedName>
        <fullName evidence="2">Type II secretion system protein</fullName>
    </submittedName>
</protein>
<dbReference type="AlphaFoldDB" id="A0A8K1ZZW3"/>
<dbReference type="SUPFAM" id="SSF54523">
    <property type="entry name" value="Pili subunits"/>
    <property type="match status" value="1"/>
</dbReference>
<name>A0A8K1ZZW3_9CYAN</name>
<keyword evidence="3" id="KW-1185">Reference proteome</keyword>
<gene>
    <name evidence="2" type="ORF">GS597_10195</name>
</gene>
<keyword evidence="1" id="KW-0472">Membrane</keyword>
<evidence type="ECO:0000313" key="3">
    <source>
        <dbReference type="Proteomes" id="UP000607397"/>
    </source>
</evidence>
<accession>A0A8K1ZZW3</accession>
<organism evidence="2 3">
    <name type="scientific">Petrachloros mirabilis ULC683</name>
    <dbReference type="NCBI Taxonomy" id="2781853"/>
    <lineage>
        <taxon>Bacteria</taxon>
        <taxon>Bacillati</taxon>
        <taxon>Cyanobacteriota</taxon>
        <taxon>Cyanophyceae</taxon>
        <taxon>Synechococcales</taxon>
        <taxon>Petrachlorosaceae</taxon>
        <taxon>Petrachloros</taxon>
        <taxon>Petrachloros mirabilis</taxon>
    </lineage>
</organism>
<reference evidence="2" key="1">
    <citation type="submission" date="2019-12" db="EMBL/GenBank/DDBJ databases">
        <title>High-Quality draft genome sequences of three cyanobacteria isolated from the limestone walls of the Old Cathedral of Coimbra.</title>
        <authorList>
            <person name="Tiago I."/>
            <person name="Soares F."/>
            <person name="Portugal A."/>
        </authorList>
    </citation>
    <scope>NUCLEOTIDE SEQUENCE [LARGE SCALE GENOMIC DNA]</scope>
    <source>
        <strain evidence="2">C</strain>
    </source>
</reference>
<evidence type="ECO:0000256" key="1">
    <source>
        <dbReference type="SAM" id="Phobius"/>
    </source>
</evidence>
<dbReference type="Gene3D" id="3.30.700.10">
    <property type="entry name" value="Glycoprotein, Type 4 Pilin"/>
    <property type="match status" value="1"/>
</dbReference>
<dbReference type="EMBL" id="WVIC01000017">
    <property type="protein sequence ID" value="NCJ06872.1"/>
    <property type="molecule type" value="Genomic_DNA"/>
</dbReference>
<keyword evidence="1" id="KW-0812">Transmembrane</keyword>
<comment type="caution">
    <text evidence="2">The sequence shown here is derived from an EMBL/GenBank/DDBJ whole genome shotgun (WGS) entry which is preliminary data.</text>
</comment>